<dbReference type="SUPFAM" id="SSF48452">
    <property type="entry name" value="TPR-like"/>
    <property type="match status" value="1"/>
</dbReference>
<organism evidence="4 5">
    <name type="scientific">Chromohalobacter israelensis (strain ATCC BAA-138 / DSM 3043 / CIP 106854 / NCIMB 13768 / 1H11)</name>
    <name type="common">Chromohalobacter salexigens</name>
    <dbReference type="NCBI Taxonomy" id="290398"/>
    <lineage>
        <taxon>Bacteria</taxon>
        <taxon>Pseudomonadati</taxon>
        <taxon>Pseudomonadota</taxon>
        <taxon>Gammaproteobacteria</taxon>
        <taxon>Oceanospirillales</taxon>
        <taxon>Halomonadaceae</taxon>
        <taxon>Chromohalobacter</taxon>
    </lineage>
</organism>
<dbReference type="NCBIfam" id="TIGR02521">
    <property type="entry name" value="type_IV_pilW"/>
    <property type="match status" value="1"/>
</dbReference>
<proteinExistence type="predicted"/>
<dbReference type="HOGENOM" id="CLU_003728_7_1_6"/>
<keyword evidence="1" id="KW-0677">Repeat</keyword>
<dbReference type="Gene3D" id="1.25.40.10">
    <property type="entry name" value="Tetratricopeptide repeat domain"/>
    <property type="match status" value="1"/>
</dbReference>
<name>Q1QTL0_CHRI1</name>
<evidence type="ECO:0000313" key="5">
    <source>
        <dbReference type="Proteomes" id="UP000000239"/>
    </source>
</evidence>
<dbReference type="InterPro" id="IPR019734">
    <property type="entry name" value="TPR_rpt"/>
</dbReference>
<dbReference type="InterPro" id="IPR011990">
    <property type="entry name" value="TPR-like_helical_dom_sf"/>
</dbReference>
<dbReference type="PANTHER" id="PTHR45586">
    <property type="entry name" value="TPR REPEAT-CONTAINING PROTEIN PA4667"/>
    <property type="match status" value="1"/>
</dbReference>
<dbReference type="PANTHER" id="PTHR45586:SF1">
    <property type="entry name" value="LIPOPOLYSACCHARIDE ASSEMBLY PROTEIN B"/>
    <property type="match status" value="1"/>
</dbReference>
<protein>
    <submittedName>
        <fullName evidence="4">Tetratricopeptide TPR_2</fullName>
    </submittedName>
</protein>
<dbReference type="InterPro" id="IPR051012">
    <property type="entry name" value="CellSynth/LPSAsmb/PSIAsmb"/>
</dbReference>
<evidence type="ECO:0000256" key="1">
    <source>
        <dbReference type="ARBA" id="ARBA00022737"/>
    </source>
</evidence>
<evidence type="ECO:0000256" key="3">
    <source>
        <dbReference type="PROSITE-ProRule" id="PRU00339"/>
    </source>
</evidence>
<dbReference type="AlphaFoldDB" id="Q1QTL0"/>
<dbReference type="EMBL" id="CP000285">
    <property type="protein sequence ID" value="ABE60198.1"/>
    <property type="molecule type" value="Genomic_DNA"/>
</dbReference>
<dbReference type="eggNOG" id="COG3063">
    <property type="taxonomic scope" value="Bacteria"/>
</dbReference>
<evidence type="ECO:0000313" key="4">
    <source>
        <dbReference type="EMBL" id="ABE60198.1"/>
    </source>
</evidence>
<dbReference type="PROSITE" id="PS50005">
    <property type="entry name" value="TPR"/>
    <property type="match status" value="2"/>
</dbReference>
<dbReference type="Pfam" id="PF13432">
    <property type="entry name" value="TPR_16"/>
    <property type="match status" value="1"/>
</dbReference>
<feature type="repeat" description="TPR" evidence="3">
    <location>
        <begin position="172"/>
        <end position="205"/>
    </location>
</feature>
<sequence length="269" mass="30207">MGHFQTTKSIASHRLTPLFREGPMTRRHRPPSIRSLSAAMSLVWLLGGCAVQVESASPYAPPDTGEAVSAYTDLGLAYLRRDNLSRARRALEHALELGPQDPQALEGMALLHQRQKEPALAEEFFERALEADTDYTRARNNYAALLYDEGKLDAACRQLRIAAQDMTYDNRAQLLANLGRCRFEQGDLEAARRPLEQALAYDSRDTQSLLLLARLDHTQGHDERAWERLQRFFTLADATPDSLELASEIARARGDQEAAAFYHRQLDGS</sequence>
<dbReference type="KEGG" id="csa:Csal_2852"/>
<dbReference type="Proteomes" id="UP000000239">
    <property type="component" value="Chromosome"/>
</dbReference>
<reference evidence="4 5" key="1">
    <citation type="journal article" date="2011" name="Stand. Genomic Sci.">
        <title>Complete genome sequence of the halophilic and highly halotolerant Chromohalobacter salexigens type strain (1H11(T)).</title>
        <authorList>
            <person name="Copeland A."/>
            <person name="O'Connor K."/>
            <person name="Lucas S."/>
            <person name="Lapidus A."/>
            <person name="Berry K.W."/>
            <person name="Detter J.C."/>
            <person name="Del Rio T.G."/>
            <person name="Hammon N."/>
            <person name="Dalin E."/>
            <person name="Tice H."/>
            <person name="Pitluck S."/>
            <person name="Bruce D."/>
            <person name="Goodwin L."/>
            <person name="Han C."/>
            <person name="Tapia R."/>
            <person name="Saunders E."/>
            <person name="Schmutz J."/>
            <person name="Brettin T."/>
            <person name="Larimer F."/>
            <person name="Land M."/>
            <person name="Hauser L."/>
            <person name="Vargas C."/>
            <person name="Nieto J.J."/>
            <person name="Kyrpides N.C."/>
            <person name="Ivanova N."/>
            <person name="Goker M."/>
            <person name="Klenk H.P."/>
            <person name="Csonka L.N."/>
            <person name="Woyke T."/>
        </authorList>
    </citation>
    <scope>NUCLEOTIDE SEQUENCE [LARGE SCALE GENOMIC DNA]</scope>
    <source>
        <strain evidence="5">ATCC BAA-138 / DSM 3043 / CIP 106854 / NCIMB 13768 / 1H11</strain>
    </source>
</reference>
<dbReference type="InterPro" id="IPR013360">
    <property type="entry name" value="Pilus_4_PilW"/>
</dbReference>
<dbReference type="PROSITE" id="PS50293">
    <property type="entry name" value="TPR_REGION"/>
    <property type="match status" value="1"/>
</dbReference>
<keyword evidence="5" id="KW-1185">Reference proteome</keyword>
<dbReference type="STRING" id="290398.Csal_2852"/>
<dbReference type="SMART" id="SM00028">
    <property type="entry name" value="TPR"/>
    <property type="match status" value="3"/>
</dbReference>
<gene>
    <name evidence="4" type="ordered locus">Csal_2852</name>
</gene>
<accession>Q1QTL0</accession>
<evidence type="ECO:0000256" key="2">
    <source>
        <dbReference type="ARBA" id="ARBA00022803"/>
    </source>
</evidence>
<keyword evidence="2 3" id="KW-0802">TPR repeat</keyword>
<dbReference type="Pfam" id="PF13181">
    <property type="entry name" value="TPR_8"/>
    <property type="match status" value="1"/>
</dbReference>
<feature type="repeat" description="TPR" evidence="3">
    <location>
        <begin position="68"/>
        <end position="101"/>
    </location>
</feature>